<feature type="transmembrane region" description="Helical" evidence="7">
    <location>
        <begin position="158"/>
        <end position="180"/>
    </location>
</feature>
<feature type="transmembrane region" description="Helical" evidence="7">
    <location>
        <begin position="72"/>
        <end position="95"/>
    </location>
</feature>
<dbReference type="PANTHER" id="PTHR43124">
    <property type="entry name" value="PURINE EFFLUX PUMP PBUE"/>
    <property type="match status" value="1"/>
</dbReference>
<evidence type="ECO:0000256" key="7">
    <source>
        <dbReference type="SAM" id="Phobius"/>
    </source>
</evidence>
<name>A0A9X4KGB9_9BACL</name>
<sequence length="404" mass="42189">MSNAWKIYMLAIVSFLVGTSEFIIAGILDQVAADIGVSLAAAGQLITVYSLAYAFGTPFLMAATAKVDRKRLMIYSLAVFVVGNFAALAFTGYGFLIASRVILALSSGVFVVTALTVAAKLAAPEKQGSAIATLVMGFSTALIVGVPLGRLISSLYNWQLVFGAIGLLGVLGIALVAYTIPRTESERPIPLRDQVRLLANPKIAVALLITLFWIGGYSITYTYISPFLLDITGLSERWVSVGLFALGVASLIGSKLGGFSTDKWGFRRTLVGGMALHAIILVLLSLLAHSPAFVIPLLMLWAFAAWSSGPTQQYHLITLAPEASSIMLSLNSSVLQLAMAAGAGIGGVIVEQSSLAAVSWIGAAGVAVAALVAASAFGYFRPASAALRRKEAELAAKLGAQDLG</sequence>
<proteinExistence type="predicted"/>
<feature type="transmembrane region" description="Helical" evidence="7">
    <location>
        <begin position="101"/>
        <end position="123"/>
    </location>
</feature>
<dbReference type="Gene3D" id="1.20.1250.20">
    <property type="entry name" value="MFS general substrate transporter like domains"/>
    <property type="match status" value="1"/>
</dbReference>
<evidence type="ECO:0000256" key="4">
    <source>
        <dbReference type="ARBA" id="ARBA00022692"/>
    </source>
</evidence>
<dbReference type="EMBL" id="JAPDHZ010000003">
    <property type="protein sequence ID" value="MDG0791426.1"/>
    <property type="molecule type" value="Genomic_DNA"/>
</dbReference>
<dbReference type="InterPro" id="IPR011701">
    <property type="entry name" value="MFS"/>
</dbReference>
<evidence type="ECO:0000256" key="1">
    <source>
        <dbReference type="ARBA" id="ARBA00004651"/>
    </source>
</evidence>
<keyword evidence="5 7" id="KW-1133">Transmembrane helix</keyword>
<organism evidence="9 10">
    <name type="scientific">Cohnella ginsengisoli</name>
    <dbReference type="NCBI Taxonomy" id="425004"/>
    <lineage>
        <taxon>Bacteria</taxon>
        <taxon>Bacillati</taxon>
        <taxon>Bacillota</taxon>
        <taxon>Bacilli</taxon>
        <taxon>Bacillales</taxon>
        <taxon>Paenibacillaceae</taxon>
        <taxon>Cohnella</taxon>
    </lineage>
</organism>
<dbReference type="GO" id="GO:0022857">
    <property type="term" value="F:transmembrane transporter activity"/>
    <property type="evidence" value="ECO:0007669"/>
    <property type="project" value="InterPro"/>
</dbReference>
<protein>
    <submittedName>
        <fullName evidence="9">MFS transporter</fullName>
    </submittedName>
</protein>
<dbReference type="PANTHER" id="PTHR43124:SF10">
    <property type="entry name" value="PURINE EFFLUX PUMP PBUE"/>
    <property type="match status" value="1"/>
</dbReference>
<dbReference type="Pfam" id="PF07690">
    <property type="entry name" value="MFS_1"/>
    <property type="match status" value="1"/>
</dbReference>
<feature type="transmembrane region" description="Helical" evidence="7">
    <location>
        <begin position="201"/>
        <end position="219"/>
    </location>
</feature>
<feature type="domain" description="Major facilitator superfamily (MFS) profile" evidence="8">
    <location>
        <begin position="6"/>
        <end position="381"/>
    </location>
</feature>
<dbReference type="RefSeq" id="WP_277565306.1">
    <property type="nucleotide sequence ID" value="NZ_JAPDHZ010000003.1"/>
</dbReference>
<dbReference type="InterPro" id="IPR020846">
    <property type="entry name" value="MFS_dom"/>
</dbReference>
<keyword evidence="3" id="KW-1003">Cell membrane</keyword>
<evidence type="ECO:0000256" key="2">
    <source>
        <dbReference type="ARBA" id="ARBA00022448"/>
    </source>
</evidence>
<dbReference type="InterPro" id="IPR036259">
    <property type="entry name" value="MFS_trans_sf"/>
</dbReference>
<gene>
    <name evidence="9" type="ORF">OMP38_11520</name>
</gene>
<evidence type="ECO:0000256" key="6">
    <source>
        <dbReference type="ARBA" id="ARBA00023136"/>
    </source>
</evidence>
<evidence type="ECO:0000313" key="9">
    <source>
        <dbReference type="EMBL" id="MDG0791426.1"/>
    </source>
</evidence>
<accession>A0A9X4KGB9</accession>
<evidence type="ECO:0000256" key="3">
    <source>
        <dbReference type="ARBA" id="ARBA00022475"/>
    </source>
</evidence>
<feature type="transmembrane region" description="Helical" evidence="7">
    <location>
        <begin position="40"/>
        <end position="60"/>
    </location>
</feature>
<reference evidence="9 10" key="1">
    <citation type="submission" date="2022-10" db="EMBL/GenBank/DDBJ databases">
        <title>Comparative genomic analysis of Cohnella hashimotonis sp. nov., isolated from the International Space Station.</title>
        <authorList>
            <person name="Simpson A."/>
            <person name="Venkateswaran K."/>
        </authorList>
    </citation>
    <scope>NUCLEOTIDE SEQUENCE [LARGE SCALE GENOMIC DNA]</scope>
    <source>
        <strain evidence="9 10">DSM 18997</strain>
    </source>
</reference>
<evidence type="ECO:0000313" key="10">
    <source>
        <dbReference type="Proteomes" id="UP001153387"/>
    </source>
</evidence>
<keyword evidence="2" id="KW-0813">Transport</keyword>
<comment type="subcellular location">
    <subcellularLocation>
        <location evidence="1">Cell membrane</location>
        <topology evidence="1">Multi-pass membrane protein</topology>
    </subcellularLocation>
</comment>
<keyword evidence="4 7" id="KW-0812">Transmembrane</keyword>
<comment type="caution">
    <text evidence="9">The sequence shown here is derived from an EMBL/GenBank/DDBJ whole genome shotgun (WGS) entry which is preliminary data.</text>
</comment>
<feature type="transmembrane region" description="Helical" evidence="7">
    <location>
        <begin position="130"/>
        <end position="152"/>
    </location>
</feature>
<dbReference type="Proteomes" id="UP001153387">
    <property type="component" value="Unassembled WGS sequence"/>
</dbReference>
<dbReference type="CDD" id="cd17324">
    <property type="entry name" value="MFS_NepI_like"/>
    <property type="match status" value="1"/>
</dbReference>
<dbReference type="PROSITE" id="PS50850">
    <property type="entry name" value="MFS"/>
    <property type="match status" value="1"/>
</dbReference>
<dbReference type="AlphaFoldDB" id="A0A9X4KGB9"/>
<feature type="transmembrane region" description="Helical" evidence="7">
    <location>
        <begin position="356"/>
        <end position="380"/>
    </location>
</feature>
<dbReference type="GO" id="GO:0005886">
    <property type="term" value="C:plasma membrane"/>
    <property type="evidence" value="ECO:0007669"/>
    <property type="project" value="UniProtKB-SubCell"/>
</dbReference>
<keyword evidence="10" id="KW-1185">Reference proteome</keyword>
<dbReference type="InterPro" id="IPR050189">
    <property type="entry name" value="MFS_Efflux_Transporters"/>
</dbReference>
<dbReference type="SUPFAM" id="SSF103473">
    <property type="entry name" value="MFS general substrate transporter"/>
    <property type="match status" value="1"/>
</dbReference>
<feature type="transmembrane region" description="Helical" evidence="7">
    <location>
        <begin position="239"/>
        <end position="257"/>
    </location>
</feature>
<evidence type="ECO:0000256" key="5">
    <source>
        <dbReference type="ARBA" id="ARBA00022989"/>
    </source>
</evidence>
<keyword evidence="6 7" id="KW-0472">Membrane</keyword>
<evidence type="ECO:0000259" key="8">
    <source>
        <dbReference type="PROSITE" id="PS50850"/>
    </source>
</evidence>
<feature type="transmembrane region" description="Helical" evidence="7">
    <location>
        <begin position="7"/>
        <end position="28"/>
    </location>
</feature>